<dbReference type="CDD" id="cd11644">
    <property type="entry name" value="Precorrin-6Y-MT"/>
    <property type="match status" value="1"/>
</dbReference>
<evidence type="ECO:0000256" key="3">
    <source>
        <dbReference type="ARBA" id="ARBA00022603"/>
    </source>
</evidence>
<dbReference type="InterPro" id="IPR000878">
    <property type="entry name" value="4pyrrol_Mease"/>
</dbReference>
<name>A0A0E3MC26_CLOSL</name>
<evidence type="ECO:0000259" key="6">
    <source>
        <dbReference type="Pfam" id="PF00590"/>
    </source>
</evidence>
<keyword evidence="3 7" id="KW-0489">Methyltransferase</keyword>
<dbReference type="Proteomes" id="UP000033115">
    <property type="component" value="Chromosome"/>
</dbReference>
<dbReference type="GO" id="GO:0008276">
    <property type="term" value="F:protein methyltransferase activity"/>
    <property type="evidence" value="ECO:0007669"/>
    <property type="project" value="InterPro"/>
</dbReference>
<evidence type="ECO:0000256" key="5">
    <source>
        <dbReference type="ARBA" id="ARBA00022691"/>
    </source>
</evidence>
<dbReference type="PANTHER" id="PTHR43182">
    <property type="entry name" value="COBALT-PRECORRIN-6B C(15)-METHYLTRANSFERASE (DECARBOXYLATING)"/>
    <property type="match status" value="1"/>
</dbReference>
<dbReference type="InterPro" id="IPR012818">
    <property type="entry name" value="CbiE"/>
</dbReference>
<dbReference type="GO" id="GO:0009236">
    <property type="term" value="P:cobalamin biosynthetic process"/>
    <property type="evidence" value="ECO:0007669"/>
    <property type="project" value="UniProtKB-UniPathway"/>
</dbReference>
<evidence type="ECO:0000256" key="4">
    <source>
        <dbReference type="ARBA" id="ARBA00022679"/>
    </source>
</evidence>
<proteinExistence type="predicted"/>
<gene>
    <name evidence="7" type="ORF">CSCA_5069</name>
</gene>
<dbReference type="Gene3D" id="3.40.1010.10">
    <property type="entry name" value="Cobalt-precorrin-4 Transmethylase, Domain 1"/>
    <property type="match status" value="1"/>
</dbReference>
<reference evidence="7 8" key="1">
    <citation type="journal article" date="2015" name="J. Biotechnol.">
        <title>Complete genome sequence of a malodorant-producing acetogen, Clostridium scatologenes ATCC 25775(T).</title>
        <authorList>
            <person name="Zhu Z."/>
            <person name="Guo T."/>
            <person name="Zheng H."/>
            <person name="Song T."/>
            <person name="Ouyang P."/>
            <person name="Xie J."/>
        </authorList>
    </citation>
    <scope>NUCLEOTIDE SEQUENCE [LARGE SCALE GENOMIC DNA]</scope>
    <source>
        <strain evidence="7 8">ATCC 25775</strain>
    </source>
</reference>
<feature type="domain" description="Tetrapyrrole methylase" evidence="6">
    <location>
        <begin position="4"/>
        <end position="186"/>
    </location>
</feature>
<dbReference type="Pfam" id="PF00590">
    <property type="entry name" value="TP_methylase"/>
    <property type="match status" value="1"/>
</dbReference>
<keyword evidence="8" id="KW-1185">Reference proteome</keyword>
<dbReference type="RefSeq" id="WP_029160159.1">
    <property type="nucleotide sequence ID" value="NZ_CP009933.1"/>
</dbReference>
<dbReference type="InterPro" id="IPR035996">
    <property type="entry name" value="4pyrrol_Methylase_sf"/>
</dbReference>
<dbReference type="PANTHER" id="PTHR43182:SF1">
    <property type="entry name" value="COBALT-PRECORRIN-7 C(5)-METHYLTRANSFERASE"/>
    <property type="match status" value="1"/>
</dbReference>
<dbReference type="UniPathway" id="UPA00148"/>
<protein>
    <submittedName>
        <fullName evidence="7">Precorrin-6y C5,15-methyltransferase (Decarboxylating), CbiE subunit</fullName>
    </submittedName>
</protein>
<accession>A0A0E3MC26</accession>
<dbReference type="InterPro" id="IPR014776">
    <property type="entry name" value="4pyrrole_Mease_sub2"/>
</dbReference>
<dbReference type="HOGENOM" id="CLU_089162_2_0_9"/>
<dbReference type="InterPro" id="IPR014777">
    <property type="entry name" value="4pyrrole_Mease_sub1"/>
</dbReference>
<dbReference type="InterPro" id="IPR050714">
    <property type="entry name" value="Cobalamin_biosynth_MTase"/>
</dbReference>
<dbReference type="SUPFAM" id="SSF53790">
    <property type="entry name" value="Tetrapyrrole methylase"/>
    <property type="match status" value="1"/>
</dbReference>
<keyword evidence="5" id="KW-0949">S-adenosyl-L-methionine</keyword>
<sequence length="212" mass="24171">MESKVYIVGIGPGNKDYILPKAIDTLKNSDLIIGFERAVESIYFIKEEKLIVKKLTDILKLINSEENKNIAIVASGDPLFYGITDYLKKNYKGNIEIVPGLSSFQYMMSKIGKSWQGAFLGSLHGREDNFHDIVRDNAVSIWLTDSKHSPAYICKELKTKDIKARVYVGENLSYEDEKITIADIEETEYMSFSNLCVVVVENLEYYVEENEK</sequence>
<evidence type="ECO:0000313" key="8">
    <source>
        <dbReference type="Proteomes" id="UP000033115"/>
    </source>
</evidence>
<organism evidence="7 8">
    <name type="scientific">Clostridium scatologenes</name>
    <dbReference type="NCBI Taxonomy" id="1548"/>
    <lineage>
        <taxon>Bacteria</taxon>
        <taxon>Bacillati</taxon>
        <taxon>Bacillota</taxon>
        <taxon>Clostridia</taxon>
        <taxon>Eubacteriales</taxon>
        <taxon>Clostridiaceae</taxon>
        <taxon>Clostridium</taxon>
    </lineage>
</organism>
<dbReference type="STRING" id="1548.CSCA_5069"/>
<comment type="pathway">
    <text evidence="1">Cofactor biosynthesis; adenosylcobalamin biosynthesis.</text>
</comment>
<evidence type="ECO:0000256" key="1">
    <source>
        <dbReference type="ARBA" id="ARBA00004953"/>
    </source>
</evidence>
<keyword evidence="2" id="KW-0169">Cobalamin biosynthesis</keyword>
<dbReference type="EMBL" id="CP009933">
    <property type="protein sequence ID" value="AKA72194.1"/>
    <property type="molecule type" value="Genomic_DNA"/>
</dbReference>
<dbReference type="KEGG" id="csq:CSCA_5069"/>
<dbReference type="GO" id="GO:0032259">
    <property type="term" value="P:methylation"/>
    <property type="evidence" value="ECO:0007669"/>
    <property type="project" value="UniProtKB-KW"/>
</dbReference>
<evidence type="ECO:0000313" key="7">
    <source>
        <dbReference type="EMBL" id="AKA72194.1"/>
    </source>
</evidence>
<dbReference type="Gene3D" id="3.30.950.10">
    <property type="entry name" value="Methyltransferase, Cobalt-precorrin-4 Transmethylase, Domain 2"/>
    <property type="match status" value="1"/>
</dbReference>
<evidence type="ECO:0000256" key="2">
    <source>
        <dbReference type="ARBA" id="ARBA00022573"/>
    </source>
</evidence>
<keyword evidence="4 7" id="KW-0808">Transferase</keyword>
<dbReference type="AlphaFoldDB" id="A0A0E3MC26"/>
<dbReference type="NCBIfam" id="TIGR02467">
    <property type="entry name" value="CbiE"/>
    <property type="match status" value="1"/>
</dbReference>